<evidence type="ECO:0000313" key="1">
    <source>
        <dbReference type="EMBL" id="EHC75325.1"/>
    </source>
</evidence>
<reference evidence="1 2" key="1">
    <citation type="journal article" date="2011" name="BMC Genomics">
        <title>Genome sequencing reveals diversification of virulence factor content and possible host adaptation in distinct subpopulations of Salmonella enterica.</title>
        <authorList>
            <person name="den Bakker H.C."/>
            <person name="Moreno Switt A.I."/>
            <person name="Govoni G."/>
            <person name="Cummings C.A."/>
            <person name="Ranieri M.L."/>
            <person name="Degoricija L."/>
            <person name="Hoelzer K."/>
            <person name="Rodriguez-Rivera L.D."/>
            <person name="Brown S."/>
            <person name="Bolchacova E."/>
            <person name="Furtado M.R."/>
            <person name="Wiedmann M."/>
        </authorList>
    </citation>
    <scope>NUCLEOTIDE SEQUENCE [LARGE SCALE GENOMIC DNA]</scope>
    <source>
        <strain evidence="1 2">S5-403</strain>
    </source>
</reference>
<evidence type="ECO:0000313" key="2">
    <source>
        <dbReference type="Proteomes" id="UP000003221"/>
    </source>
</evidence>
<name>G5Q7J2_SALMO</name>
<comment type="caution">
    <text evidence="1">The sequence shown here is derived from an EMBL/GenBank/DDBJ whole genome shotgun (WGS) entry which is preliminary data.</text>
</comment>
<proteinExistence type="predicted"/>
<organism evidence="1 2">
    <name type="scientific">Salmonella enterica subsp. enterica serovar Montevideo str. S5-403</name>
    <dbReference type="NCBI Taxonomy" id="913242"/>
    <lineage>
        <taxon>Bacteria</taxon>
        <taxon>Pseudomonadati</taxon>
        <taxon>Pseudomonadota</taxon>
        <taxon>Gammaproteobacteria</taxon>
        <taxon>Enterobacterales</taxon>
        <taxon>Enterobacteriaceae</taxon>
        <taxon>Salmonella</taxon>
    </lineage>
</organism>
<accession>G5Q7J2</accession>
<gene>
    <name evidence="1" type="ORF">LTSEMON_4295</name>
</gene>
<dbReference type="AlphaFoldDB" id="G5Q7J2"/>
<dbReference type="EMBL" id="AFCS01000984">
    <property type="protein sequence ID" value="EHC75325.1"/>
    <property type="molecule type" value="Genomic_DNA"/>
</dbReference>
<dbReference type="Proteomes" id="UP000003221">
    <property type="component" value="Unassembled WGS sequence"/>
</dbReference>
<sequence length="42" mass="4772">MIKMASLGMAGILYYGFFYRYFRRAALALSSGQLTVCLPFWG</sequence>
<protein>
    <submittedName>
        <fullName evidence="1">Uncharacterized protein</fullName>
    </submittedName>
</protein>